<dbReference type="PRINTS" id="PR00453">
    <property type="entry name" value="VWFADOMAIN"/>
</dbReference>
<evidence type="ECO:0000313" key="7">
    <source>
        <dbReference type="EMBL" id="QPC81142.1"/>
    </source>
</evidence>
<dbReference type="KEGG" id="pmet:G4Y79_15675"/>
<dbReference type="Gene3D" id="3.40.50.410">
    <property type="entry name" value="von Willebrand factor, type A domain"/>
    <property type="match status" value="1"/>
</dbReference>
<sequence>MSDFRFAYPLVWLLLVPAVLFIALWWRNRYHSNGPVLRYSDTSLLSNLDASTRLRLRQLPNILRLLAWICLLTALARPQMGNTSVELRGQGIDIVLALDISDSMATDDFAPNRLEAAKSVIADFVSNRISDRIGLIVFAEQAFYQAPPTVDYNILLELVESAPFAHDLGLGDRTAVGLGIATATNMLRSSTAPSKVIILLTDGENNAGQIDPITAAEAARAVGVRIYTIGIGVNSGTSGNMDFATLQRIASIANGRHYLALDTDDLFDIYNEINNLETVNVDSQLNIRWQDMGQPFLIAALLALLLERILRHSIFQTIP</sequence>
<keyword evidence="1" id="KW-1003">Cell membrane</keyword>
<dbReference type="SUPFAM" id="SSF53300">
    <property type="entry name" value="vWA-like"/>
    <property type="match status" value="1"/>
</dbReference>
<keyword evidence="2 5" id="KW-0812">Transmembrane</keyword>
<feature type="domain" description="VWFA" evidence="6">
    <location>
        <begin position="93"/>
        <end position="273"/>
    </location>
</feature>
<dbReference type="EMBL" id="CP062983">
    <property type="protein sequence ID" value="QPC81142.1"/>
    <property type="molecule type" value="Genomic_DNA"/>
</dbReference>
<dbReference type="InterPro" id="IPR024163">
    <property type="entry name" value="Aerotolerance_reg_N"/>
</dbReference>
<evidence type="ECO:0000256" key="5">
    <source>
        <dbReference type="SAM" id="Phobius"/>
    </source>
</evidence>
<organism evidence="7 8">
    <name type="scientific">Phototrophicus methaneseepsis</name>
    <dbReference type="NCBI Taxonomy" id="2710758"/>
    <lineage>
        <taxon>Bacteria</taxon>
        <taxon>Bacillati</taxon>
        <taxon>Chloroflexota</taxon>
        <taxon>Candidatus Thermofontia</taxon>
        <taxon>Phototrophicales</taxon>
        <taxon>Phototrophicaceae</taxon>
        <taxon>Phototrophicus</taxon>
    </lineage>
</organism>
<dbReference type="InterPro" id="IPR050768">
    <property type="entry name" value="UPF0353/GerABKA_families"/>
</dbReference>
<dbReference type="InterPro" id="IPR002035">
    <property type="entry name" value="VWF_A"/>
</dbReference>
<dbReference type="PROSITE" id="PS50234">
    <property type="entry name" value="VWFA"/>
    <property type="match status" value="1"/>
</dbReference>
<protein>
    <submittedName>
        <fullName evidence="7">VWA domain-containing protein</fullName>
    </submittedName>
</protein>
<dbReference type="PANTHER" id="PTHR22550">
    <property type="entry name" value="SPORE GERMINATION PROTEIN"/>
    <property type="match status" value="1"/>
</dbReference>
<evidence type="ECO:0000256" key="4">
    <source>
        <dbReference type="ARBA" id="ARBA00023136"/>
    </source>
</evidence>
<keyword evidence="3 5" id="KW-1133">Transmembrane helix</keyword>
<dbReference type="Proteomes" id="UP000594468">
    <property type="component" value="Chromosome"/>
</dbReference>
<accession>A0A7S8E689</accession>
<dbReference type="AlphaFoldDB" id="A0A7S8E689"/>
<gene>
    <name evidence="7" type="ORF">G4Y79_15675</name>
</gene>
<dbReference type="Pfam" id="PF07584">
    <property type="entry name" value="BatA"/>
    <property type="match status" value="1"/>
</dbReference>
<evidence type="ECO:0000256" key="3">
    <source>
        <dbReference type="ARBA" id="ARBA00022989"/>
    </source>
</evidence>
<dbReference type="SMART" id="SM00327">
    <property type="entry name" value="VWA"/>
    <property type="match status" value="1"/>
</dbReference>
<keyword evidence="8" id="KW-1185">Reference proteome</keyword>
<dbReference type="PANTHER" id="PTHR22550:SF5">
    <property type="entry name" value="LEUCINE ZIPPER PROTEIN 4"/>
    <property type="match status" value="1"/>
</dbReference>
<evidence type="ECO:0000256" key="1">
    <source>
        <dbReference type="ARBA" id="ARBA00022475"/>
    </source>
</evidence>
<keyword evidence="4 5" id="KW-0472">Membrane</keyword>
<proteinExistence type="predicted"/>
<reference evidence="7 8" key="1">
    <citation type="submission" date="2020-02" db="EMBL/GenBank/DDBJ databases">
        <authorList>
            <person name="Zheng R.K."/>
            <person name="Sun C.M."/>
        </authorList>
    </citation>
    <scope>NUCLEOTIDE SEQUENCE [LARGE SCALE GENOMIC DNA]</scope>
    <source>
        <strain evidence="8">rifampicinis</strain>
    </source>
</reference>
<evidence type="ECO:0000259" key="6">
    <source>
        <dbReference type="PROSITE" id="PS50234"/>
    </source>
</evidence>
<feature type="transmembrane region" description="Helical" evidence="5">
    <location>
        <begin position="6"/>
        <end position="26"/>
    </location>
</feature>
<evidence type="ECO:0000256" key="2">
    <source>
        <dbReference type="ARBA" id="ARBA00022692"/>
    </source>
</evidence>
<name>A0A7S8E689_9CHLR</name>
<dbReference type="Pfam" id="PF00092">
    <property type="entry name" value="VWA"/>
    <property type="match status" value="1"/>
</dbReference>
<dbReference type="RefSeq" id="WP_195169215.1">
    <property type="nucleotide sequence ID" value="NZ_CP062983.1"/>
</dbReference>
<evidence type="ECO:0000313" key="8">
    <source>
        <dbReference type="Proteomes" id="UP000594468"/>
    </source>
</evidence>
<dbReference type="InterPro" id="IPR036465">
    <property type="entry name" value="vWFA_dom_sf"/>
</dbReference>